<evidence type="ECO:0000313" key="2">
    <source>
        <dbReference type="EMBL" id="QGZ95171.1"/>
    </source>
</evidence>
<dbReference type="EMBL" id="CP047045">
    <property type="protein sequence ID" value="QGZ95171.1"/>
    <property type="molecule type" value="Genomic_DNA"/>
</dbReference>
<evidence type="ECO:0000313" key="3">
    <source>
        <dbReference type="Proteomes" id="UP000431269"/>
    </source>
</evidence>
<dbReference type="Pfam" id="PF04977">
    <property type="entry name" value="DivIC"/>
    <property type="match status" value="1"/>
</dbReference>
<feature type="coiled-coil region" evidence="1">
    <location>
        <begin position="34"/>
        <end position="68"/>
    </location>
</feature>
<keyword evidence="1" id="KW-0175">Coiled coil</keyword>
<keyword evidence="3" id="KW-1185">Reference proteome</keyword>
<dbReference type="Proteomes" id="UP000431269">
    <property type="component" value="Chromosome"/>
</dbReference>
<organism evidence="2 3">
    <name type="scientific">Terricaulis silvestris</name>
    <dbReference type="NCBI Taxonomy" id="2686094"/>
    <lineage>
        <taxon>Bacteria</taxon>
        <taxon>Pseudomonadati</taxon>
        <taxon>Pseudomonadota</taxon>
        <taxon>Alphaproteobacteria</taxon>
        <taxon>Caulobacterales</taxon>
        <taxon>Caulobacteraceae</taxon>
        <taxon>Terricaulis</taxon>
    </lineage>
</organism>
<reference evidence="3" key="1">
    <citation type="submission" date="2019-12" db="EMBL/GenBank/DDBJ databases">
        <title>Complete genome of Terracaulis silvestris 0127_4.</title>
        <authorList>
            <person name="Vieira S."/>
            <person name="Riedel T."/>
            <person name="Sproer C."/>
            <person name="Pascual J."/>
            <person name="Boedeker C."/>
            <person name="Overmann J."/>
        </authorList>
    </citation>
    <scope>NUCLEOTIDE SEQUENCE [LARGE SCALE GENOMIC DNA]</scope>
    <source>
        <strain evidence="3">0127_4</strain>
    </source>
</reference>
<protein>
    <submittedName>
        <fullName evidence="2">Septum formation initiator</fullName>
    </submittedName>
</protein>
<gene>
    <name evidence="2" type="ORF">DSM104635_02015</name>
</gene>
<evidence type="ECO:0000256" key="1">
    <source>
        <dbReference type="SAM" id="Coils"/>
    </source>
</evidence>
<dbReference type="KEGG" id="tsv:DSM104635_02015"/>
<proteinExistence type="predicted"/>
<sequence length="97" mass="10449">MSKRGTAAMSIALGAGILYLGAHAVTGRQGLVAYVDLQAQERALEQRVAGLEEEHADLEARAARLRPETLDLDYLDERARITLAAGDSDELVFALDP</sequence>
<dbReference type="InterPro" id="IPR007060">
    <property type="entry name" value="FtsL/DivIC"/>
</dbReference>
<name>A0A6I6MMB3_9CAUL</name>
<dbReference type="AlphaFoldDB" id="A0A6I6MMB3"/>
<accession>A0A6I6MMB3</accession>